<dbReference type="eggNOG" id="COG4932">
    <property type="taxonomic scope" value="Bacteria"/>
</dbReference>
<dbReference type="InterPro" id="IPR013783">
    <property type="entry name" value="Ig-like_fold"/>
</dbReference>
<keyword evidence="1" id="KW-0732">Signal</keyword>
<reference evidence="2 3" key="1">
    <citation type="journal article" date="2014" name="Genome Biol. Evol.">
        <title>Extensive gene acquisition in the extremely psychrophilic bacterial species Psychroflexus torquis and the link to sea-ice ecosystem specialism.</title>
        <authorList>
            <person name="Feng S."/>
            <person name="Powell S.M."/>
            <person name="Wilson R."/>
            <person name="Bowman J.P."/>
        </authorList>
    </citation>
    <scope>NUCLEOTIDE SEQUENCE [LARGE SCALE GENOMIC DNA]</scope>
    <source>
        <strain evidence="2 3">ACAM 44</strain>
    </source>
</reference>
<name>N1WT22_9FLAO</name>
<dbReference type="SUPFAM" id="SSF117074">
    <property type="entry name" value="Hypothetical protein PA1324"/>
    <property type="match status" value="6"/>
</dbReference>
<dbReference type="Gene3D" id="2.60.40.10">
    <property type="entry name" value="Immunoglobulins"/>
    <property type="match status" value="12"/>
</dbReference>
<evidence type="ECO:0000313" key="3">
    <source>
        <dbReference type="Proteomes" id="UP000012317"/>
    </source>
</evidence>
<gene>
    <name evidence="2" type="ORF">pgond44_02973</name>
</gene>
<dbReference type="eggNOG" id="COG1361">
    <property type="taxonomic scope" value="Bacteria"/>
</dbReference>
<feature type="chain" id="PRO_5004113967" evidence="1">
    <location>
        <begin position="24"/>
        <end position="1402"/>
    </location>
</feature>
<dbReference type="PATRIC" id="fig|1189619.4.peg.627"/>
<sequence>MRITTSSILFLFIMLFLNLGASAQEKKSYIPNPFDELMTQLNASGIVEGLIYADFNANGTQDVGEPGLEGVRVIIVNANDNGQTVLTNSDGIWTATVIEGNAIIIIDALTLPPGFLQTEGSDPSTVLVIADDTVISETKGYTFQGDATGHLYYDTNGNGVQDTSELDMPNVDVEVIDQYGNSQILTTDTEGDWLTTVLFGPIDVLVDESDTDFPTGAFQTEGANPSSHAVPAGATTFTENDGFFESGILSGILYFDNNGSGSQDPGENGIVNIPVEVTTALGEIINTTTDASGAWSVRVPEGASVSLIDEAAPGFPIGSAQTDGTNPTTTTVVNGQTYQEFDGFLGLGVIRGHLYFDVNGNGSQDVGESDMPDVDVEIIDVFGDVTTLVTDVNGDWEIEVPAGNTFSNIDNLDPDFPAGAVQTEGTDPTLTQVISGDDVLSDRDGFFEIDPELEGTVLGHLYQDTNGNGTQDAGEPDLPNIDVQITDTFGDVTLLTTDANGDWSILVPSGNTTSDILQNDPDFPIGAVQTEGTDPTITFVPVDDTILSDNDGFFNNDPNLVGLLEGHLYFDNNGNGVQDVGEPDMPDVDVEIIDVFGDVSTLVTDVNGDWSIEVPAGNTFSNIDNLDPEFPTGATQTQGTDPTLTFVVADETTLSDLDGYFVTDPNLLGVLTGHLYFDNNGDGIQNVGEPDMPDVDVEIIDVFGDVSTLVTDVNGDWSIEVPAGNTFSNIDNLDPDFPQGAIQTEGTDPSLTFVSANLTTLSDNDGFFQTDPNLTGTLTGHLYLDANGNGIQDSAEPDLPNIDVEVTDVLGTITVISTNANGNWSIEVPAGNAISDIDQQDTDFPLGAVQTEGTDPTTTFVSVGNTTFSEDDGFFAPDPNLVGNLQGHLYFDDNGNGTQDVGEPDMPEVDIEIIDVFGIVSTIETDSNGDWSIEVPAGNTFSNIDNLDPDFPNGAIQTEGTDPSLTFVVANANTLSDIDGFFVQDPNLSGTLSGHLYFDNNNNSEQDAGEPDMPNVLVQIVDENNITQNVITNANGDWSTQVAEGDVTSTIDVTDPNFPEGAVQTQGDNPTTTTIVAGGEFQEEPDGFFTSFQTGVRSGIVYEDLNNNGTQDTNEPGLVDIDIEIVESDGNTQTISTNAQGQWSVTVVVGITTSNIDINSPNFPQGAVQTQGTNPTTVFIGSNTNSSETPDGFFLEESTGFLTGRLYLDDNGNGTQETEEEGIPNVTILITDFVGDQFETETDLQGDWTIEVLSGQTISEIDVADLDFPTNVTQTEGTNPTTTLVNAGTSVTSDSDGFFIEDIIIFNAVSSEGSAFQNRFFRIQGIENYPENSVQIFNRQGVKVFDVEGYGQNESQLFTGFSEGNITIQKDNRLPTGTYFYLLNYINRNGEPVRKNGYLHLN</sequence>
<dbReference type="Proteomes" id="UP000012317">
    <property type="component" value="Unassembled WGS sequence"/>
</dbReference>
<evidence type="ECO:0000256" key="1">
    <source>
        <dbReference type="SAM" id="SignalP"/>
    </source>
</evidence>
<feature type="signal peptide" evidence="1">
    <location>
        <begin position="1"/>
        <end position="23"/>
    </location>
</feature>
<dbReference type="STRING" id="1189619.pgond44_02973"/>
<proteinExistence type="predicted"/>
<comment type="caution">
    <text evidence="2">The sequence shown here is derived from an EMBL/GenBank/DDBJ whole genome shotgun (WGS) entry which is preliminary data.</text>
</comment>
<keyword evidence="3" id="KW-1185">Reference proteome</keyword>
<organism evidence="2 3">
    <name type="scientific">Psychroflexus gondwanensis ACAM 44</name>
    <dbReference type="NCBI Taxonomy" id="1189619"/>
    <lineage>
        <taxon>Bacteria</taxon>
        <taxon>Pseudomonadati</taxon>
        <taxon>Bacteroidota</taxon>
        <taxon>Flavobacteriia</taxon>
        <taxon>Flavobacteriales</taxon>
        <taxon>Flavobacteriaceae</taxon>
        <taxon>Psychroflexus</taxon>
    </lineage>
</organism>
<dbReference type="Pfam" id="PF13585">
    <property type="entry name" value="CHU_C"/>
    <property type="match status" value="1"/>
</dbReference>
<dbReference type="EMBL" id="APLF01000003">
    <property type="protein sequence ID" value="EMY82165.1"/>
    <property type="molecule type" value="Genomic_DNA"/>
</dbReference>
<protein>
    <submittedName>
        <fullName evidence="2">Large colossin-like cell wall CnaB repeat domains</fullName>
    </submittedName>
</protein>
<evidence type="ECO:0000313" key="2">
    <source>
        <dbReference type="EMBL" id="EMY82165.1"/>
    </source>
</evidence>
<dbReference type="RefSeq" id="WP_003436474.1">
    <property type="nucleotide sequence ID" value="NZ_APLF01000003.1"/>
</dbReference>
<accession>N1WT22</accession>